<dbReference type="Pfam" id="PF13359">
    <property type="entry name" value="DDE_Tnp_4"/>
    <property type="match status" value="1"/>
</dbReference>
<sequence length="123" mass="14332">MAFCQKRPRLKKKRVFNYRLSRARRFVECVFGILCNKWRILHTPINLNPDFVEVIVLATCVLHNFVRLRDGIRFEETLLSCDMTDIPVIGTGNPSLKSKDIRDKLADYFVSPSGSVPWQYDII</sequence>
<evidence type="ECO:0000256" key="2">
    <source>
        <dbReference type="ARBA" id="ARBA00022723"/>
    </source>
</evidence>
<evidence type="ECO:0000256" key="1">
    <source>
        <dbReference type="ARBA" id="ARBA00001968"/>
    </source>
</evidence>
<evidence type="ECO:0000313" key="5">
    <source>
        <dbReference type="Proteomes" id="UP001162156"/>
    </source>
</evidence>
<feature type="domain" description="DDE Tnp4" evidence="3">
    <location>
        <begin position="9"/>
        <end position="64"/>
    </location>
</feature>
<dbReference type="GO" id="GO:0046872">
    <property type="term" value="F:metal ion binding"/>
    <property type="evidence" value="ECO:0007669"/>
    <property type="project" value="UniProtKB-KW"/>
</dbReference>
<dbReference type="Proteomes" id="UP001162156">
    <property type="component" value="Unassembled WGS sequence"/>
</dbReference>
<comment type="cofactor">
    <cofactor evidence="1">
        <name>a divalent metal cation</name>
        <dbReference type="ChEBI" id="CHEBI:60240"/>
    </cofactor>
</comment>
<dbReference type="AlphaFoldDB" id="A0AAV8WX20"/>
<protein>
    <recommendedName>
        <fullName evidence="3">DDE Tnp4 domain-containing protein</fullName>
    </recommendedName>
</protein>
<evidence type="ECO:0000259" key="3">
    <source>
        <dbReference type="Pfam" id="PF13359"/>
    </source>
</evidence>
<organism evidence="4 5">
    <name type="scientific">Rhamnusium bicolor</name>
    <dbReference type="NCBI Taxonomy" id="1586634"/>
    <lineage>
        <taxon>Eukaryota</taxon>
        <taxon>Metazoa</taxon>
        <taxon>Ecdysozoa</taxon>
        <taxon>Arthropoda</taxon>
        <taxon>Hexapoda</taxon>
        <taxon>Insecta</taxon>
        <taxon>Pterygota</taxon>
        <taxon>Neoptera</taxon>
        <taxon>Endopterygota</taxon>
        <taxon>Coleoptera</taxon>
        <taxon>Polyphaga</taxon>
        <taxon>Cucujiformia</taxon>
        <taxon>Chrysomeloidea</taxon>
        <taxon>Cerambycidae</taxon>
        <taxon>Lepturinae</taxon>
        <taxon>Rhagiini</taxon>
        <taxon>Rhamnusium</taxon>
    </lineage>
</organism>
<keyword evidence="5" id="KW-1185">Reference proteome</keyword>
<keyword evidence="2" id="KW-0479">Metal-binding</keyword>
<gene>
    <name evidence="4" type="ORF">NQ314_015968</name>
</gene>
<dbReference type="InterPro" id="IPR027806">
    <property type="entry name" value="HARBI1_dom"/>
</dbReference>
<evidence type="ECO:0000313" key="4">
    <source>
        <dbReference type="EMBL" id="KAJ8931154.1"/>
    </source>
</evidence>
<proteinExistence type="predicted"/>
<reference evidence="4" key="1">
    <citation type="journal article" date="2023" name="Insect Mol. Biol.">
        <title>Genome sequencing provides insights into the evolution of gene families encoding plant cell wall-degrading enzymes in longhorned beetles.</title>
        <authorList>
            <person name="Shin N.R."/>
            <person name="Okamura Y."/>
            <person name="Kirsch R."/>
            <person name="Pauchet Y."/>
        </authorList>
    </citation>
    <scope>NUCLEOTIDE SEQUENCE</scope>
    <source>
        <strain evidence="4">RBIC_L_NR</strain>
    </source>
</reference>
<name>A0AAV8WX20_9CUCU</name>
<accession>A0AAV8WX20</accession>
<dbReference type="EMBL" id="JANEYF010004450">
    <property type="protein sequence ID" value="KAJ8931154.1"/>
    <property type="molecule type" value="Genomic_DNA"/>
</dbReference>
<comment type="caution">
    <text evidence="4">The sequence shown here is derived from an EMBL/GenBank/DDBJ whole genome shotgun (WGS) entry which is preliminary data.</text>
</comment>